<dbReference type="InterPro" id="IPR018637">
    <property type="entry name" value="DUF2059"/>
</dbReference>
<dbReference type="AlphaFoldDB" id="A0A6M1T998"/>
<proteinExistence type="predicted"/>
<dbReference type="Pfam" id="PF09832">
    <property type="entry name" value="DUF2059"/>
    <property type="match status" value="1"/>
</dbReference>
<dbReference type="EMBL" id="JAALLS010000010">
    <property type="protein sequence ID" value="NGP88571.1"/>
    <property type="molecule type" value="Genomic_DNA"/>
</dbReference>
<gene>
    <name evidence="2" type="ORF">G3569_09395</name>
</gene>
<dbReference type="RefSeq" id="WP_165268436.1">
    <property type="nucleotide sequence ID" value="NZ_JAALLS010000010.1"/>
</dbReference>
<protein>
    <submittedName>
        <fullName evidence="2">DUF2059 domain-containing protein</fullName>
    </submittedName>
</protein>
<feature type="domain" description="DUF2059" evidence="1">
    <location>
        <begin position="55"/>
        <end position="111"/>
    </location>
</feature>
<evidence type="ECO:0000259" key="1">
    <source>
        <dbReference type="Pfam" id="PF09832"/>
    </source>
</evidence>
<keyword evidence="3" id="KW-1185">Reference proteome</keyword>
<evidence type="ECO:0000313" key="3">
    <source>
        <dbReference type="Proteomes" id="UP000479132"/>
    </source>
</evidence>
<organism evidence="2 3">
    <name type="scientific">Fodinibius halophilus</name>
    <dbReference type="NCBI Taxonomy" id="1736908"/>
    <lineage>
        <taxon>Bacteria</taxon>
        <taxon>Pseudomonadati</taxon>
        <taxon>Balneolota</taxon>
        <taxon>Balneolia</taxon>
        <taxon>Balneolales</taxon>
        <taxon>Balneolaceae</taxon>
        <taxon>Fodinibius</taxon>
    </lineage>
</organism>
<evidence type="ECO:0000313" key="2">
    <source>
        <dbReference type="EMBL" id="NGP88571.1"/>
    </source>
</evidence>
<name>A0A6M1T998_9BACT</name>
<accession>A0A6M1T998</accession>
<reference evidence="2 3" key="1">
    <citation type="submission" date="2020-02" db="EMBL/GenBank/DDBJ databases">
        <title>Aliifodinibius halophilus 2W32, complete genome.</title>
        <authorList>
            <person name="Li Y."/>
            <person name="Wu S."/>
        </authorList>
    </citation>
    <scope>NUCLEOTIDE SEQUENCE [LARGE SCALE GENOMIC DNA]</scope>
    <source>
        <strain evidence="2 3">2W32</strain>
    </source>
</reference>
<comment type="caution">
    <text evidence="2">The sequence shown here is derived from an EMBL/GenBank/DDBJ whole genome shotgun (WGS) entry which is preliminary data.</text>
</comment>
<dbReference type="Proteomes" id="UP000479132">
    <property type="component" value="Unassembled WGS sequence"/>
</dbReference>
<sequence length="124" mass="14644">MQAVNELMDAMNMEKQITESADRMLKLQAQSMPQMAQHQEIMSEFFHKYINWESIGEDIKKVYKETFSEKEIRELTTFYKSDIGQKYARLTPTITEKTAKITQGVIMDHQMELQQKIMQKMQGN</sequence>